<reference evidence="2 3" key="1">
    <citation type="submission" date="2019-06" db="EMBL/GenBank/DDBJ databases">
        <title>A novel species of marine bacteria.</title>
        <authorList>
            <person name="Wang Y."/>
        </authorList>
    </citation>
    <scope>NUCLEOTIDE SEQUENCE [LARGE SCALE GENOMIC DNA]</scope>
    <source>
        <strain evidence="2 3">MA1-10</strain>
    </source>
</reference>
<dbReference type="AlphaFoldDB" id="A0A545SN89"/>
<accession>A0A545SN89</accession>
<dbReference type="PANTHER" id="PTHR31157:SF1">
    <property type="entry name" value="SCP DOMAIN-CONTAINING PROTEIN"/>
    <property type="match status" value="1"/>
</dbReference>
<dbReference type="OrthoDB" id="419320at2"/>
<dbReference type="CDD" id="cd05379">
    <property type="entry name" value="CAP_bacterial"/>
    <property type="match status" value="1"/>
</dbReference>
<keyword evidence="3" id="KW-1185">Reference proteome</keyword>
<dbReference type="SUPFAM" id="SSF55797">
    <property type="entry name" value="PR-1-like"/>
    <property type="match status" value="1"/>
</dbReference>
<dbReference type="PANTHER" id="PTHR31157">
    <property type="entry name" value="SCP DOMAIN-CONTAINING PROTEIN"/>
    <property type="match status" value="1"/>
</dbReference>
<organism evidence="2 3">
    <name type="scientific">Aliiroseovarius halocynthiae</name>
    <dbReference type="NCBI Taxonomy" id="985055"/>
    <lineage>
        <taxon>Bacteria</taxon>
        <taxon>Pseudomonadati</taxon>
        <taxon>Pseudomonadota</taxon>
        <taxon>Alphaproteobacteria</taxon>
        <taxon>Rhodobacterales</taxon>
        <taxon>Paracoccaceae</taxon>
        <taxon>Aliiroseovarius</taxon>
    </lineage>
</organism>
<gene>
    <name evidence="2" type="ORF">FIL88_13875</name>
</gene>
<dbReference type="Proteomes" id="UP000315816">
    <property type="component" value="Unassembled WGS sequence"/>
</dbReference>
<comment type="caution">
    <text evidence="2">The sequence shown here is derived from an EMBL/GenBank/DDBJ whole genome shotgun (WGS) entry which is preliminary data.</text>
</comment>
<sequence length="220" mass="24500">MEPLRPEPPMTRSFLSVFLTVCVAVFLTPSYAQAKCAIQRIKGEEKVISPNKLNQALLDATIRAQVNYYRCKHGRSKLAAAGGLRRQASKHSKWMAKTGKLSHRATSGSSRTLTRRLKSSGLRFKTGAENIGVMRLYNIDGRHFMIRSASKCQFTTRSGQPLGRHSYRSLAQLAVKEWMESPGHRKNIMLRKATHMGSGGGIQPKSRHCGAVFLTQIFLG</sequence>
<dbReference type="Gene3D" id="3.40.33.10">
    <property type="entry name" value="CAP"/>
    <property type="match status" value="1"/>
</dbReference>
<dbReference type="EMBL" id="VICH01000010">
    <property type="protein sequence ID" value="TQV66443.1"/>
    <property type="molecule type" value="Genomic_DNA"/>
</dbReference>
<feature type="domain" description="SCP" evidence="1">
    <location>
        <begin position="65"/>
        <end position="216"/>
    </location>
</feature>
<evidence type="ECO:0000259" key="1">
    <source>
        <dbReference type="Pfam" id="PF00188"/>
    </source>
</evidence>
<dbReference type="InterPro" id="IPR035940">
    <property type="entry name" value="CAP_sf"/>
</dbReference>
<dbReference type="Pfam" id="PF00188">
    <property type="entry name" value="CAP"/>
    <property type="match status" value="1"/>
</dbReference>
<protein>
    <submittedName>
        <fullName evidence="2">CAP domain-containing protein</fullName>
    </submittedName>
</protein>
<evidence type="ECO:0000313" key="3">
    <source>
        <dbReference type="Proteomes" id="UP000315816"/>
    </source>
</evidence>
<dbReference type="InterPro" id="IPR014044">
    <property type="entry name" value="CAP_dom"/>
</dbReference>
<proteinExistence type="predicted"/>
<evidence type="ECO:0000313" key="2">
    <source>
        <dbReference type="EMBL" id="TQV66443.1"/>
    </source>
</evidence>
<name>A0A545SN89_9RHOB</name>